<proteinExistence type="predicted"/>
<organism evidence="1 2">
    <name type="scientific">Candidatus Kuenenbacteria bacterium RIFCSPHIGHO2_02_FULL_39_13</name>
    <dbReference type="NCBI Taxonomy" id="1798561"/>
    <lineage>
        <taxon>Bacteria</taxon>
        <taxon>Candidatus Kueneniibacteriota</taxon>
    </lineage>
</organism>
<gene>
    <name evidence="1" type="ORF">A3B87_02080</name>
</gene>
<dbReference type="STRING" id="1798561.A3B87_02080"/>
<comment type="caution">
    <text evidence="1">The sequence shown here is derived from an EMBL/GenBank/DDBJ whole genome shotgun (WGS) entry which is preliminary data.</text>
</comment>
<name>A0A1F6FNL2_9BACT</name>
<dbReference type="EMBL" id="MFMW01000013">
    <property type="protein sequence ID" value="OGG87453.1"/>
    <property type="molecule type" value="Genomic_DNA"/>
</dbReference>
<sequence length="60" mass="6992">MQVFYCDKCKKKMEKDADNMSSTTILGDREIFDKTSFSIHLCQKCSLKFAKTVKRFFAAK</sequence>
<accession>A0A1F6FNL2</accession>
<evidence type="ECO:0000313" key="2">
    <source>
        <dbReference type="Proteomes" id="UP000179136"/>
    </source>
</evidence>
<evidence type="ECO:0000313" key="1">
    <source>
        <dbReference type="EMBL" id="OGG87453.1"/>
    </source>
</evidence>
<dbReference type="AlphaFoldDB" id="A0A1F6FNL2"/>
<reference evidence="1 2" key="1">
    <citation type="journal article" date="2016" name="Nat. Commun.">
        <title>Thousands of microbial genomes shed light on interconnected biogeochemical processes in an aquifer system.</title>
        <authorList>
            <person name="Anantharaman K."/>
            <person name="Brown C.T."/>
            <person name="Hug L.A."/>
            <person name="Sharon I."/>
            <person name="Castelle C.J."/>
            <person name="Probst A.J."/>
            <person name="Thomas B.C."/>
            <person name="Singh A."/>
            <person name="Wilkins M.J."/>
            <person name="Karaoz U."/>
            <person name="Brodie E.L."/>
            <person name="Williams K.H."/>
            <person name="Hubbard S.S."/>
            <person name="Banfield J.F."/>
        </authorList>
    </citation>
    <scope>NUCLEOTIDE SEQUENCE [LARGE SCALE GENOMIC DNA]</scope>
</reference>
<dbReference type="Proteomes" id="UP000179136">
    <property type="component" value="Unassembled WGS sequence"/>
</dbReference>
<protein>
    <submittedName>
        <fullName evidence="1">Uncharacterized protein</fullName>
    </submittedName>
</protein>